<proteinExistence type="inferred from homology"/>
<evidence type="ECO:0000313" key="8">
    <source>
        <dbReference type="EMBL" id="ADP77442.1"/>
    </source>
</evidence>
<organism evidence="8 9">
    <name type="scientific">Methanothermus fervidus (strain ATCC 43054 / DSM 2088 / JCM 10308 / V24 S)</name>
    <dbReference type="NCBI Taxonomy" id="523846"/>
    <lineage>
        <taxon>Archaea</taxon>
        <taxon>Methanobacteriati</taxon>
        <taxon>Methanobacteriota</taxon>
        <taxon>Methanomada group</taxon>
        <taxon>Methanobacteria</taxon>
        <taxon>Methanobacteriales</taxon>
        <taxon>Methanothermaceae</taxon>
        <taxon>Methanothermus</taxon>
    </lineage>
</organism>
<dbReference type="SMART" id="SM01403">
    <property type="entry name" value="Ribosomal_S10"/>
    <property type="match status" value="1"/>
</dbReference>
<dbReference type="InterPro" id="IPR001848">
    <property type="entry name" value="Ribosomal_uS10"/>
</dbReference>
<dbReference type="InterPro" id="IPR027486">
    <property type="entry name" value="Ribosomal_uS10_dom"/>
</dbReference>
<gene>
    <name evidence="5" type="primary">rps10</name>
    <name evidence="8" type="ordered locus">Mfer_0643</name>
</gene>
<evidence type="ECO:0000256" key="6">
    <source>
        <dbReference type="SAM" id="MobiDB-lite"/>
    </source>
</evidence>
<dbReference type="SUPFAM" id="SSF54999">
    <property type="entry name" value="Ribosomal protein S10"/>
    <property type="match status" value="1"/>
</dbReference>
<dbReference type="GO" id="GO:0003735">
    <property type="term" value="F:structural constituent of ribosome"/>
    <property type="evidence" value="ECO:0007669"/>
    <property type="project" value="UniProtKB-UniRule"/>
</dbReference>
<dbReference type="InterPro" id="IPR036838">
    <property type="entry name" value="Ribosomal_uS10_dom_sf"/>
</dbReference>
<keyword evidence="3 5" id="KW-0687">Ribonucleoprotein</keyword>
<dbReference type="PANTHER" id="PTHR11700">
    <property type="entry name" value="30S RIBOSOMAL PROTEIN S10 FAMILY MEMBER"/>
    <property type="match status" value="1"/>
</dbReference>
<accession>E3GYR0</accession>
<evidence type="ECO:0000313" key="9">
    <source>
        <dbReference type="Proteomes" id="UP000002315"/>
    </source>
</evidence>
<dbReference type="InterPro" id="IPR005729">
    <property type="entry name" value="Ribosomal_uS10_euk/arc"/>
</dbReference>
<dbReference type="HOGENOM" id="CLU_122625_0_1_2"/>
<dbReference type="HAMAP" id="MF_00508">
    <property type="entry name" value="Ribosomal_uS10"/>
    <property type="match status" value="1"/>
</dbReference>
<evidence type="ECO:0000256" key="1">
    <source>
        <dbReference type="ARBA" id="ARBA00007102"/>
    </source>
</evidence>
<dbReference type="AlphaFoldDB" id="E3GYR0"/>
<comment type="similarity">
    <text evidence="1 5">Belongs to the universal ribosomal protein uS10 family.</text>
</comment>
<dbReference type="OrthoDB" id="371736at2157"/>
<dbReference type="EMBL" id="CP002278">
    <property type="protein sequence ID" value="ADP77442.1"/>
    <property type="molecule type" value="Genomic_DNA"/>
</dbReference>
<sequence>MQEARIKLTGTDPKKLEYVCEQVKKIAERTGAEMSGPIPLPTKRLVVPTRKSPDGEGSATWEKWEMRIHKRLITVEADERTMRQIMKVSVPDNVNIEIELKG</sequence>
<comment type="function">
    <text evidence="5">Involved in the binding of tRNA to the ribosomes.</text>
</comment>
<dbReference type="NCBIfam" id="TIGR01046">
    <property type="entry name" value="uS10_euk_arch"/>
    <property type="match status" value="1"/>
</dbReference>
<dbReference type="GO" id="GO:0006412">
    <property type="term" value="P:translation"/>
    <property type="evidence" value="ECO:0007669"/>
    <property type="project" value="UniProtKB-UniRule"/>
</dbReference>
<name>E3GYR0_METFV</name>
<dbReference type="PROSITE" id="PS00361">
    <property type="entry name" value="RIBOSOMAL_S10"/>
    <property type="match status" value="1"/>
</dbReference>
<feature type="region of interest" description="Disordered" evidence="6">
    <location>
        <begin position="33"/>
        <end position="58"/>
    </location>
</feature>
<comment type="subunit">
    <text evidence="5">Part of the 30S ribosomal subunit.</text>
</comment>
<evidence type="ECO:0000256" key="2">
    <source>
        <dbReference type="ARBA" id="ARBA00022980"/>
    </source>
</evidence>
<dbReference type="Pfam" id="PF00338">
    <property type="entry name" value="Ribosomal_S10"/>
    <property type="match status" value="1"/>
</dbReference>
<keyword evidence="9" id="KW-1185">Reference proteome</keyword>
<evidence type="ECO:0000259" key="7">
    <source>
        <dbReference type="SMART" id="SM01403"/>
    </source>
</evidence>
<dbReference type="Gene3D" id="3.30.70.600">
    <property type="entry name" value="Ribosomal protein S10 domain"/>
    <property type="match status" value="1"/>
</dbReference>
<dbReference type="KEGG" id="mfv:Mfer_0643"/>
<evidence type="ECO:0000256" key="5">
    <source>
        <dbReference type="HAMAP-Rule" id="MF_00508"/>
    </source>
</evidence>
<evidence type="ECO:0000256" key="4">
    <source>
        <dbReference type="ARBA" id="ARBA00035162"/>
    </source>
</evidence>
<dbReference type="STRING" id="523846.Mfer_0643"/>
<reference evidence="8 9" key="1">
    <citation type="journal article" date="2010" name="Stand. Genomic Sci.">
        <title>Complete genome sequence of Methanothermus fervidus type strain (V24S).</title>
        <authorList>
            <person name="Anderson I."/>
            <person name="Djao O.D."/>
            <person name="Misra M."/>
            <person name="Chertkov O."/>
            <person name="Nolan M."/>
            <person name="Lucas S."/>
            <person name="Lapidus A."/>
            <person name="Del Rio T.G."/>
            <person name="Tice H."/>
            <person name="Cheng J.F."/>
            <person name="Tapia R."/>
            <person name="Han C."/>
            <person name="Goodwin L."/>
            <person name="Pitluck S."/>
            <person name="Liolios K."/>
            <person name="Ivanova N."/>
            <person name="Mavromatis K."/>
            <person name="Mikhailova N."/>
            <person name="Pati A."/>
            <person name="Brambilla E."/>
            <person name="Chen A."/>
            <person name="Palaniappan K."/>
            <person name="Land M."/>
            <person name="Hauser L."/>
            <person name="Chang Y.J."/>
            <person name="Jeffries C.D."/>
            <person name="Sikorski J."/>
            <person name="Spring S."/>
            <person name="Rohde M."/>
            <person name="Eichinger K."/>
            <person name="Huber H."/>
            <person name="Wirth R."/>
            <person name="Goker M."/>
            <person name="Detter J.C."/>
            <person name="Woyke T."/>
            <person name="Bristow J."/>
            <person name="Eisen J.A."/>
            <person name="Markowitz V."/>
            <person name="Hugenholtz P."/>
            <person name="Klenk H.P."/>
            <person name="Kyrpides N.C."/>
        </authorList>
    </citation>
    <scope>NUCLEOTIDE SEQUENCE [LARGE SCALE GENOMIC DNA]</scope>
    <source>
        <strain evidence="9">ATCC 43054 / DSM 2088 / JCM 10308 / V24 S</strain>
    </source>
</reference>
<dbReference type="GO" id="GO:0015935">
    <property type="term" value="C:small ribosomal subunit"/>
    <property type="evidence" value="ECO:0007669"/>
    <property type="project" value="UniProtKB-UniRule"/>
</dbReference>
<dbReference type="PRINTS" id="PR00971">
    <property type="entry name" value="RIBOSOMALS10"/>
</dbReference>
<dbReference type="FunFam" id="3.30.70.600:FF:000004">
    <property type="entry name" value="30S ribosomal protein S10"/>
    <property type="match status" value="1"/>
</dbReference>
<keyword evidence="2 5" id="KW-0689">Ribosomal protein</keyword>
<evidence type="ECO:0000256" key="3">
    <source>
        <dbReference type="ARBA" id="ARBA00023274"/>
    </source>
</evidence>
<dbReference type="Proteomes" id="UP000002315">
    <property type="component" value="Chromosome"/>
</dbReference>
<dbReference type="GO" id="GO:0000049">
    <property type="term" value="F:tRNA binding"/>
    <property type="evidence" value="ECO:0007669"/>
    <property type="project" value="UniProtKB-UniRule"/>
</dbReference>
<protein>
    <recommendedName>
        <fullName evidence="4 5">Small ribosomal subunit protein uS10</fullName>
    </recommendedName>
</protein>
<dbReference type="InterPro" id="IPR018268">
    <property type="entry name" value="Ribosomal_uS10_CS"/>
</dbReference>
<feature type="domain" description="Small ribosomal subunit protein uS10" evidence="7">
    <location>
        <begin position="5"/>
        <end position="99"/>
    </location>
</feature>